<evidence type="ECO:0000256" key="7">
    <source>
        <dbReference type="PIRSR" id="PIRSR601765-1"/>
    </source>
</evidence>
<keyword evidence="10" id="KW-1185">Reference proteome</keyword>
<dbReference type="Proteomes" id="UP000192923">
    <property type="component" value="Unassembled WGS sequence"/>
</dbReference>
<dbReference type="GO" id="GO:0004089">
    <property type="term" value="F:carbonate dehydratase activity"/>
    <property type="evidence" value="ECO:0007669"/>
    <property type="project" value="UniProtKB-UniRule"/>
</dbReference>
<evidence type="ECO:0000256" key="2">
    <source>
        <dbReference type="ARBA" id="ARBA00012925"/>
    </source>
</evidence>
<evidence type="ECO:0000256" key="8">
    <source>
        <dbReference type="RuleBase" id="RU003956"/>
    </source>
</evidence>
<sequence>MQEFTDPALAKLFEGIQGFQQRFYRQEPDKMRGLVEYGQHPEVLLIACSDSRVDPALLTGAAPGELFVVRNVANLVPPYSLEGKYDGARSAIEYAVRDLKVKHIVVLGHAHCGGIKAFLSGFAGQPLPRDFIGGWVSIAMDACCNYVMKPLSGGEDSGGEEVRELDIGSLREHQHLVERAAIRGSLANLATYPWLKERIDAGELSLWGWWFDLETGDLWATDAANTTFLPVLD</sequence>
<dbReference type="Pfam" id="PF00484">
    <property type="entry name" value="Pro_CA"/>
    <property type="match status" value="1"/>
</dbReference>
<dbReference type="SMART" id="SM00947">
    <property type="entry name" value="Pro_CA"/>
    <property type="match status" value="1"/>
</dbReference>
<dbReference type="GO" id="GO:0015976">
    <property type="term" value="P:carbon utilization"/>
    <property type="evidence" value="ECO:0007669"/>
    <property type="project" value="InterPro"/>
</dbReference>
<dbReference type="InterPro" id="IPR015892">
    <property type="entry name" value="Carbonic_anhydrase_CS"/>
</dbReference>
<dbReference type="InterPro" id="IPR001765">
    <property type="entry name" value="Carbonic_anhydrase"/>
</dbReference>
<accession>A0A1Y6D0D6</accession>
<protein>
    <recommendedName>
        <fullName evidence="2 8">Carbonic anhydrase</fullName>
        <ecNumber evidence="2 8">4.2.1.1</ecNumber>
    </recommendedName>
    <alternativeName>
        <fullName evidence="8">Carbonate dehydratase</fullName>
    </alternativeName>
</protein>
<keyword evidence="4 7" id="KW-0862">Zinc</keyword>
<dbReference type="SUPFAM" id="SSF53056">
    <property type="entry name" value="beta-carbonic anhydrase, cab"/>
    <property type="match status" value="1"/>
</dbReference>
<dbReference type="EC" id="4.2.1.1" evidence="2 8"/>
<dbReference type="GO" id="GO:0008270">
    <property type="term" value="F:zinc ion binding"/>
    <property type="evidence" value="ECO:0007669"/>
    <property type="project" value="UniProtKB-UniRule"/>
</dbReference>
<comment type="function">
    <text evidence="8">Reversible hydration of carbon dioxide.</text>
</comment>
<keyword evidence="3 7" id="KW-0479">Metal-binding</keyword>
<dbReference type="AlphaFoldDB" id="A0A1Y6D0D6"/>
<keyword evidence="5 8" id="KW-0456">Lyase</keyword>
<comment type="similarity">
    <text evidence="1 8">Belongs to the beta-class carbonic anhydrase family.</text>
</comment>
<feature type="binding site" evidence="7">
    <location>
        <position position="112"/>
    </location>
    <ligand>
        <name>Zn(2+)</name>
        <dbReference type="ChEBI" id="CHEBI:29105"/>
    </ligand>
</feature>
<feature type="binding site" evidence="7">
    <location>
        <position position="109"/>
    </location>
    <ligand>
        <name>Zn(2+)</name>
        <dbReference type="ChEBI" id="CHEBI:29105"/>
    </ligand>
</feature>
<dbReference type="InterPro" id="IPR045066">
    <property type="entry name" value="Beta_CA_cladeB"/>
</dbReference>
<name>A0A1Y6D0D6_9GAMM</name>
<feature type="binding site" evidence="7">
    <location>
        <position position="50"/>
    </location>
    <ligand>
        <name>Zn(2+)</name>
        <dbReference type="ChEBI" id="CHEBI:29105"/>
    </ligand>
</feature>
<dbReference type="InterPro" id="IPR036874">
    <property type="entry name" value="Carbonic_anhydrase_sf"/>
</dbReference>
<dbReference type="CDD" id="cd00884">
    <property type="entry name" value="beta_CA_cladeB"/>
    <property type="match status" value="1"/>
</dbReference>
<proteinExistence type="inferred from homology"/>
<gene>
    <name evidence="9" type="ORF">SAMN02949497_3287</name>
</gene>
<dbReference type="Gene3D" id="3.40.1050.10">
    <property type="entry name" value="Carbonic anhydrase"/>
    <property type="match status" value="1"/>
</dbReference>
<evidence type="ECO:0000256" key="5">
    <source>
        <dbReference type="ARBA" id="ARBA00023239"/>
    </source>
</evidence>
<reference evidence="9 10" key="1">
    <citation type="submission" date="2016-12" db="EMBL/GenBank/DDBJ databases">
        <authorList>
            <person name="Song W.-J."/>
            <person name="Kurnit D.M."/>
        </authorList>
    </citation>
    <scope>NUCLEOTIDE SEQUENCE [LARGE SCALE GENOMIC DNA]</scope>
    <source>
        <strain evidence="9 10">175</strain>
    </source>
</reference>
<evidence type="ECO:0000313" key="10">
    <source>
        <dbReference type="Proteomes" id="UP000192923"/>
    </source>
</evidence>
<dbReference type="PANTHER" id="PTHR11002">
    <property type="entry name" value="CARBONIC ANHYDRASE"/>
    <property type="match status" value="1"/>
</dbReference>
<evidence type="ECO:0000256" key="4">
    <source>
        <dbReference type="ARBA" id="ARBA00022833"/>
    </source>
</evidence>
<comment type="catalytic activity">
    <reaction evidence="6 8">
        <text>hydrogencarbonate + H(+) = CO2 + H2O</text>
        <dbReference type="Rhea" id="RHEA:10748"/>
        <dbReference type="ChEBI" id="CHEBI:15377"/>
        <dbReference type="ChEBI" id="CHEBI:15378"/>
        <dbReference type="ChEBI" id="CHEBI:16526"/>
        <dbReference type="ChEBI" id="CHEBI:17544"/>
        <dbReference type="EC" id="4.2.1.1"/>
    </reaction>
</comment>
<evidence type="ECO:0000256" key="3">
    <source>
        <dbReference type="ARBA" id="ARBA00022723"/>
    </source>
</evidence>
<dbReference type="PROSITE" id="PS00704">
    <property type="entry name" value="PROK_CO2_ANHYDRASE_1"/>
    <property type="match status" value="1"/>
</dbReference>
<dbReference type="EMBL" id="FXAM01000001">
    <property type="protein sequence ID" value="SMF95910.1"/>
    <property type="molecule type" value="Genomic_DNA"/>
</dbReference>
<dbReference type="OrthoDB" id="9769739at2"/>
<organism evidence="9 10">
    <name type="scientific">Methylomagnum ishizawai</name>
    <dbReference type="NCBI Taxonomy" id="1760988"/>
    <lineage>
        <taxon>Bacteria</taxon>
        <taxon>Pseudomonadati</taxon>
        <taxon>Pseudomonadota</taxon>
        <taxon>Gammaproteobacteria</taxon>
        <taxon>Methylococcales</taxon>
        <taxon>Methylococcaceae</taxon>
        <taxon>Methylomagnum</taxon>
    </lineage>
</organism>
<evidence type="ECO:0000313" key="9">
    <source>
        <dbReference type="EMBL" id="SMF95910.1"/>
    </source>
</evidence>
<dbReference type="PROSITE" id="PS00705">
    <property type="entry name" value="PROK_CO2_ANHYDRASE_2"/>
    <property type="match status" value="1"/>
</dbReference>
<evidence type="ECO:0000256" key="6">
    <source>
        <dbReference type="ARBA" id="ARBA00048348"/>
    </source>
</evidence>
<comment type="cofactor">
    <cofactor evidence="7">
        <name>Zn(2+)</name>
        <dbReference type="ChEBI" id="CHEBI:29105"/>
    </cofactor>
    <text evidence="7">Binds 1 zinc ion per subunit.</text>
</comment>
<dbReference type="RefSeq" id="WP_085214541.1">
    <property type="nucleotide sequence ID" value="NZ_FXAM01000001.1"/>
</dbReference>
<evidence type="ECO:0000256" key="1">
    <source>
        <dbReference type="ARBA" id="ARBA00006217"/>
    </source>
</evidence>
<dbReference type="PANTHER" id="PTHR11002:SF76">
    <property type="entry name" value="CARBONIC ANHYDRASE"/>
    <property type="match status" value="1"/>
</dbReference>
<dbReference type="STRING" id="1760988.SAMN02949497_3287"/>
<feature type="binding site" evidence="7">
    <location>
        <position position="48"/>
    </location>
    <ligand>
        <name>Zn(2+)</name>
        <dbReference type="ChEBI" id="CHEBI:29105"/>
    </ligand>
</feature>